<evidence type="ECO:0000313" key="4">
    <source>
        <dbReference type="Proteomes" id="UP000030121"/>
    </source>
</evidence>
<dbReference type="Gene3D" id="3.40.33.10">
    <property type="entry name" value="CAP"/>
    <property type="match status" value="1"/>
</dbReference>
<comment type="caution">
    <text evidence="3">The sequence shown here is derived from an EMBL/GenBank/DDBJ whole genome shotgun (WGS) entry which is preliminary data.</text>
</comment>
<protein>
    <submittedName>
        <fullName evidence="3">Allergen V5/Tpx-1 family protein</fullName>
    </submittedName>
</protein>
<dbReference type="SUPFAM" id="SSF55797">
    <property type="entry name" value="PR-1-like"/>
    <property type="match status" value="1"/>
</dbReference>
<dbReference type="CDD" id="cd05379">
    <property type="entry name" value="CAP_bacterial"/>
    <property type="match status" value="1"/>
</dbReference>
<dbReference type="PANTHER" id="PTHR31157:SF1">
    <property type="entry name" value="SCP DOMAIN-CONTAINING PROTEIN"/>
    <property type="match status" value="1"/>
</dbReference>
<gene>
    <name evidence="3" type="ORF">Q764_13175</name>
</gene>
<name>A0A0A2MFY8_9FLAO</name>
<keyword evidence="1" id="KW-0732">Signal</keyword>
<dbReference type="InterPro" id="IPR035940">
    <property type="entry name" value="CAP_sf"/>
</dbReference>
<dbReference type="OrthoDB" id="982527at2"/>
<evidence type="ECO:0000256" key="1">
    <source>
        <dbReference type="SAM" id="SignalP"/>
    </source>
</evidence>
<dbReference type="RefSeq" id="WP_026981509.1">
    <property type="nucleotide sequence ID" value="NZ_JRLW01000020.1"/>
</dbReference>
<accession>A0A0A2MFY8</accession>
<feature type="signal peptide" evidence="1">
    <location>
        <begin position="1"/>
        <end position="19"/>
    </location>
</feature>
<dbReference type="InterPro" id="IPR014044">
    <property type="entry name" value="CAP_dom"/>
</dbReference>
<dbReference type="STRING" id="1121899.GCA_000430025_01277"/>
<dbReference type="Pfam" id="PF00188">
    <property type="entry name" value="CAP"/>
    <property type="match status" value="1"/>
</dbReference>
<evidence type="ECO:0000259" key="2">
    <source>
        <dbReference type="Pfam" id="PF00188"/>
    </source>
</evidence>
<feature type="chain" id="PRO_5002003147" evidence="1">
    <location>
        <begin position="20"/>
        <end position="168"/>
    </location>
</feature>
<organism evidence="3 4">
    <name type="scientific">Flavobacterium suncheonense GH29-5 = DSM 17707</name>
    <dbReference type="NCBI Taxonomy" id="1121899"/>
    <lineage>
        <taxon>Bacteria</taxon>
        <taxon>Pseudomonadati</taxon>
        <taxon>Bacteroidota</taxon>
        <taxon>Flavobacteriia</taxon>
        <taxon>Flavobacteriales</taxon>
        <taxon>Flavobacteriaceae</taxon>
        <taxon>Flavobacterium</taxon>
    </lineage>
</organism>
<sequence length="168" mass="18698">MKVTIFRPLSIIALLITFASCSTDSTDETAPAESANYVVNNNYAYSPIELEIAELINQYRESKGLNSLEKINHISNVAEDHDEYMISVNTLTHALFAQREDNLKETLGAVSVGENIAYNYSTAQSVVDAWLASPSHKANIEGNYTHCGISVRENAEGKKYFTNLFIRK</sequence>
<keyword evidence="4" id="KW-1185">Reference proteome</keyword>
<dbReference type="eggNOG" id="COG2340">
    <property type="taxonomic scope" value="Bacteria"/>
</dbReference>
<dbReference type="PANTHER" id="PTHR31157">
    <property type="entry name" value="SCP DOMAIN-CONTAINING PROTEIN"/>
    <property type="match status" value="1"/>
</dbReference>
<feature type="domain" description="SCP" evidence="2">
    <location>
        <begin position="54"/>
        <end position="162"/>
    </location>
</feature>
<reference evidence="3 4" key="1">
    <citation type="submission" date="2013-09" db="EMBL/GenBank/DDBJ databases">
        <authorList>
            <person name="Zeng Z."/>
            <person name="Chen C."/>
        </authorList>
    </citation>
    <scope>NUCLEOTIDE SEQUENCE [LARGE SCALE GENOMIC DNA]</scope>
    <source>
        <strain evidence="3 4">GH29-5</strain>
    </source>
</reference>
<dbReference type="EMBL" id="JRLW01000020">
    <property type="protein sequence ID" value="KGO87200.1"/>
    <property type="molecule type" value="Genomic_DNA"/>
</dbReference>
<proteinExistence type="predicted"/>
<evidence type="ECO:0000313" key="3">
    <source>
        <dbReference type="EMBL" id="KGO87200.1"/>
    </source>
</evidence>
<dbReference type="AlphaFoldDB" id="A0A0A2MFY8"/>
<dbReference type="PROSITE" id="PS51257">
    <property type="entry name" value="PROKAR_LIPOPROTEIN"/>
    <property type="match status" value="1"/>
</dbReference>
<dbReference type="Proteomes" id="UP000030121">
    <property type="component" value="Unassembled WGS sequence"/>
</dbReference>